<comment type="caution">
    <text evidence="1">The sequence shown here is derived from an EMBL/GenBank/DDBJ whole genome shotgun (WGS) entry which is preliminary data.</text>
</comment>
<evidence type="ECO:0000313" key="1">
    <source>
        <dbReference type="EMBL" id="OAF05433.1"/>
    </source>
</evidence>
<dbReference type="STRING" id="1505087.AYJ54_00575"/>
<dbReference type="RefSeq" id="WP_082905863.1">
    <property type="nucleotide sequence ID" value="NZ_LUUB01000079.1"/>
</dbReference>
<organism evidence="1 2">
    <name type="scientific">Bradyrhizobium centrolobii</name>
    <dbReference type="NCBI Taxonomy" id="1505087"/>
    <lineage>
        <taxon>Bacteria</taxon>
        <taxon>Pseudomonadati</taxon>
        <taxon>Pseudomonadota</taxon>
        <taxon>Alphaproteobacteria</taxon>
        <taxon>Hyphomicrobiales</taxon>
        <taxon>Nitrobacteraceae</taxon>
        <taxon>Bradyrhizobium</taxon>
    </lineage>
</organism>
<name>A0A176YFL8_9BRAD</name>
<evidence type="ECO:0000313" key="2">
    <source>
        <dbReference type="Proteomes" id="UP000076959"/>
    </source>
</evidence>
<gene>
    <name evidence="1" type="ORF">AYJ54_00575</name>
</gene>
<accession>A0A176YFL8</accession>
<reference evidence="1 2" key="1">
    <citation type="submission" date="2016-03" db="EMBL/GenBank/DDBJ databases">
        <title>Draft Genome Sequence of the Strain BR 10245 (Bradyrhizobium sp.) isolated from nodules of Centrolobium paraense.</title>
        <authorList>
            <person name="Simoes-Araujo J.L.Sr."/>
            <person name="Barauna A.C."/>
            <person name="Silva K."/>
            <person name="Zilli J.E."/>
        </authorList>
    </citation>
    <scope>NUCLEOTIDE SEQUENCE [LARGE SCALE GENOMIC DNA]</scope>
    <source>
        <strain evidence="1 2">BR 10245</strain>
    </source>
</reference>
<protein>
    <recommendedName>
        <fullName evidence="3">ERF family protein</fullName>
    </recommendedName>
</protein>
<keyword evidence="2" id="KW-1185">Reference proteome</keyword>
<dbReference type="OrthoDB" id="7856237at2"/>
<dbReference type="EMBL" id="LUUB01000079">
    <property type="protein sequence ID" value="OAF05433.1"/>
    <property type="molecule type" value="Genomic_DNA"/>
</dbReference>
<dbReference type="AlphaFoldDB" id="A0A176YFL8"/>
<sequence>MTAALPIENVRQIEGPTSRLPVQSENAAVLGMIERVARDTSVDMSKMVTLMQWHKDTIADQKRAAFDEAMAGAKAEIPVISKNREVDFTSSKGRTHYKYEDLAEIARVVSPILARHGLSYRYRVASNVNEPVTVTCIVSHRGGHFEEVTLLGGRDESGNKNSIQAVASTLTYLQRMTLKAALGLAASDDDDGKEAESTGTISLEQVEQLLALADEVEADKEAFCRYFKVDGIAQLKAKDFDRAIAALNKRRSAK</sequence>
<dbReference type="InterPro" id="IPR007499">
    <property type="entry name" value="ERF_bacteria_virus"/>
</dbReference>
<proteinExistence type="predicted"/>
<dbReference type="Pfam" id="PF04404">
    <property type="entry name" value="ERF"/>
    <property type="match status" value="1"/>
</dbReference>
<evidence type="ECO:0008006" key="3">
    <source>
        <dbReference type="Google" id="ProtNLM"/>
    </source>
</evidence>
<dbReference type="Proteomes" id="UP000076959">
    <property type="component" value="Unassembled WGS sequence"/>
</dbReference>